<dbReference type="HAMAP" id="MF_03048">
    <property type="entry name" value="Urm1"/>
    <property type="match status" value="1"/>
</dbReference>
<dbReference type="GO" id="GO:0032447">
    <property type="term" value="P:protein urmylation"/>
    <property type="evidence" value="ECO:0007669"/>
    <property type="project" value="UniProtKB-UniRule"/>
</dbReference>
<dbReference type="GO" id="GO:0034227">
    <property type="term" value="P:tRNA thio-modification"/>
    <property type="evidence" value="ECO:0007669"/>
    <property type="project" value="UniProtKB-UniRule"/>
</dbReference>
<evidence type="ECO:0000256" key="5">
    <source>
        <dbReference type="HAMAP-Rule" id="MF_03048"/>
    </source>
</evidence>
<organism evidence="8 9">
    <name type="scientific">Pisolithus tinctorius Marx 270</name>
    <dbReference type="NCBI Taxonomy" id="870435"/>
    <lineage>
        <taxon>Eukaryota</taxon>
        <taxon>Fungi</taxon>
        <taxon>Dikarya</taxon>
        <taxon>Basidiomycota</taxon>
        <taxon>Agaricomycotina</taxon>
        <taxon>Agaricomycetes</taxon>
        <taxon>Agaricomycetidae</taxon>
        <taxon>Boletales</taxon>
        <taxon>Sclerodermatineae</taxon>
        <taxon>Pisolithaceae</taxon>
        <taxon>Pisolithus</taxon>
    </lineage>
</organism>
<reference evidence="8 9" key="1">
    <citation type="submission" date="2014-04" db="EMBL/GenBank/DDBJ databases">
        <authorList>
            <consortium name="DOE Joint Genome Institute"/>
            <person name="Kuo A."/>
            <person name="Kohler A."/>
            <person name="Costa M.D."/>
            <person name="Nagy L.G."/>
            <person name="Floudas D."/>
            <person name="Copeland A."/>
            <person name="Barry K.W."/>
            <person name="Cichocki N."/>
            <person name="Veneault-Fourrey C."/>
            <person name="LaButti K."/>
            <person name="Lindquist E.A."/>
            <person name="Lipzen A."/>
            <person name="Lundell T."/>
            <person name="Morin E."/>
            <person name="Murat C."/>
            <person name="Sun H."/>
            <person name="Tunlid A."/>
            <person name="Henrissat B."/>
            <person name="Grigoriev I.V."/>
            <person name="Hibbett D.S."/>
            <person name="Martin F."/>
            <person name="Nordberg H.P."/>
            <person name="Cantor M.N."/>
            <person name="Hua S.X."/>
        </authorList>
    </citation>
    <scope>NUCLEOTIDE SEQUENCE [LARGE SCALE GENOMIC DNA]</scope>
    <source>
        <strain evidence="8 9">Marx 270</strain>
    </source>
</reference>
<accession>A0A0C3P239</accession>
<dbReference type="Pfam" id="PF09138">
    <property type="entry name" value="Urm1"/>
    <property type="match status" value="1"/>
</dbReference>
<dbReference type="InterPro" id="IPR012675">
    <property type="entry name" value="Beta-grasp_dom_sf"/>
</dbReference>
<comment type="PTM">
    <text evidence="5">C-terminal thiocarboxylation occurs in 2 steps, it is first acyl-adenylated (-COAMP) via the hesA/moeB/thiF part of UBA4, then thiocarboxylated (-COSH) via the rhodanese domain of UBA4.</text>
</comment>
<dbReference type="AlphaFoldDB" id="A0A0C3P239"/>
<dbReference type="HOGENOM" id="CLU_148208_0_0_1"/>
<evidence type="ECO:0000313" key="9">
    <source>
        <dbReference type="Proteomes" id="UP000054217"/>
    </source>
</evidence>
<feature type="region of interest" description="Disordered" evidence="7">
    <location>
        <begin position="33"/>
        <end position="76"/>
    </location>
</feature>
<dbReference type="InterPro" id="IPR015221">
    <property type="entry name" value="Urm1"/>
</dbReference>
<dbReference type="Proteomes" id="UP000054217">
    <property type="component" value="Unassembled WGS sequence"/>
</dbReference>
<comment type="similarity">
    <text evidence="5 6">Belongs to the URM1 family.</text>
</comment>
<keyword evidence="4 5" id="KW-0833">Ubl conjugation pathway</keyword>
<keyword evidence="9" id="KW-1185">Reference proteome</keyword>
<comment type="pathway">
    <text evidence="5 6">tRNA modification; 5-methoxycarbonylmethyl-2-thiouridine-tRNA biosynthesis.</text>
</comment>
<keyword evidence="3 5" id="KW-0819">tRNA processing</keyword>
<evidence type="ECO:0000256" key="3">
    <source>
        <dbReference type="ARBA" id="ARBA00022694"/>
    </source>
</evidence>
<evidence type="ECO:0000313" key="8">
    <source>
        <dbReference type="EMBL" id="KIO01556.1"/>
    </source>
</evidence>
<dbReference type="GO" id="GO:0005829">
    <property type="term" value="C:cytosol"/>
    <property type="evidence" value="ECO:0007669"/>
    <property type="project" value="UniProtKB-UniRule"/>
</dbReference>
<dbReference type="PANTHER" id="PTHR14986">
    <property type="entry name" value="RURM1 PROTEIN"/>
    <property type="match status" value="1"/>
</dbReference>
<sequence>MSTITVKVEFGGGLELLFGNKRVHSISLPSFVPADNTIAPSSPQNSETPQLAKSDDPPLPANGPNQDPVKGLEETKEKRLDVQYLMHYLRSRLLTERPELFMDGDTVRPGVLVLINDTDWELEGEGTYEISDGDDIVFISTLHGG</sequence>
<evidence type="ECO:0000256" key="1">
    <source>
        <dbReference type="ARBA" id="ARBA00022490"/>
    </source>
</evidence>
<evidence type="ECO:0000256" key="6">
    <source>
        <dbReference type="RuleBase" id="RU361182"/>
    </source>
</evidence>
<dbReference type="GO" id="GO:0002098">
    <property type="term" value="P:tRNA wobble uridine modification"/>
    <property type="evidence" value="ECO:0007669"/>
    <property type="project" value="UniProtKB-UniRule"/>
</dbReference>
<comment type="function">
    <text evidence="5">Acts as a sulfur carrier required for 2-thiolation of mcm(5)S(2)U at tRNA wobble positions of cytosolic tRNA(Lys), tRNA(Glu) and tRNA(Gln). Serves as sulfur donor in tRNA 2-thiolation reaction by being thiocarboxylated (-COSH) at its C-terminus by the MOCS3 homolog UBA4. The sulfur is then transferred to tRNA to form 2-thiolation of mcm(5)S(2)U. Prior mcm(5) tRNA modification by the elongator complex is required for 2-thiolation. Also acts as a ubiquitin-like protein (UBL) that is covalently conjugated via an isopeptide bond to lysine residues of target proteins such as AHP1. The thiocarboxylated form serves as substrate for conjugation and oxidative stress specifically induces the formation of UBL-protein conjugates.</text>
</comment>
<feature type="compositionally biased region" description="Polar residues" evidence="7">
    <location>
        <begin position="38"/>
        <end position="51"/>
    </location>
</feature>
<dbReference type="CDD" id="cd01764">
    <property type="entry name" value="Ubl_Urm1"/>
    <property type="match status" value="1"/>
</dbReference>
<feature type="modified residue" description="1-thioglycine" evidence="5">
    <location>
        <position position="145"/>
    </location>
</feature>
<dbReference type="UniPathway" id="UPA00988"/>
<dbReference type="InParanoid" id="A0A0C3P239"/>
<name>A0A0C3P239_PISTI</name>
<reference evidence="9" key="2">
    <citation type="submission" date="2015-01" db="EMBL/GenBank/DDBJ databases">
        <title>Evolutionary Origins and Diversification of the Mycorrhizal Mutualists.</title>
        <authorList>
            <consortium name="DOE Joint Genome Institute"/>
            <consortium name="Mycorrhizal Genomics Consortium"/>
            <person name="Kohler A."/>
            <person name="Kuo A."/>
            <person name="Nagy L.G."/>
            <person name="Floudas D."/>
            <person name="Copeland A."/>
            <person name="Barry K.W."/>
            <person name="Cichocki N."/>
            <person name="Veneault-Fourrey C."/>
            <person name="LaButti K."/>
            <person name="Lindquist E.A."/>
            <person name="Lipzen A."/>
            <person name="Lundell T."/>
            <person name="Morin E."/>
            <person name="Murat C."/>
            <person name="Riley R."/>
            <person name="Ohm R."/>
            <person name="Sun H."/>
            <person name="Tunlid A."/>
            <person name="Henrissat B."/>
            <person name="Grigoriev I.V."/>
            <person name="Hibbett D.S."/>
            <person name="Martin F."/>
        </authorList>
    </citation>
    <scope>NUCLEOTIDE SEQUENCE [LARGE SCALE GENOMIC DNA]</scope>
    <source>
        <strain evidence="9">Marx 270</strain>
    </source>
</reference>
<dbReference type="SUPFAM" id="SSF54285">
    <property type="entry name" value="MoaD/ThiS"/>
    <property type="match status" value="1"/>
</dbReference>
<dbReference type="PIRSF" id="PIRSF037379">
    <property type="entry name" value="Ubiquitin-related_modifier_1"/>
    <property type="match status" value="1"/>
</dbReference>
<evidence type="ECO:0000256" key="4">
    <source>
        <dbReference type="ARBA" id="ARBA00022786"/>
    </source>
</evidence>
<dbReference type="InterPro" id="IPR016155">
    <property type="entry name" value="Mopterin_synth/thiamin_S_b"/>
</dbReference>
<keyword evidence="1 5" id="KW-0963">Cytoplasm</keyword>
<dbReference type="STRING" id="870435.A0A0C3P239"/>
<gene>
    <name evidence="5" type="primary">URM1</name>
    <name evidence="8" type="ORF">M404DRAFT_1002979</name>
</gene>
<dbReference type="EMBL" id="KN831987">
    <property type="protein sequence ID" value="KIO01556.1"/>
    <property type="molecule type" value="Genomic_DNA"/>
</dbReference>
<dbReference type="Gene3D" id="3.10.20.30">
    <property type="match status" value="1"/>
</dbReference>
<feature type="cross-link" description="Glycyl lysine isopeptide (Gly-Lys) (interchain with K-? in acceptor proteins)" evidence="5">
    <location>
        <position position="145"/>
    </location>
</feature>
<evidence type="ECO:0000256" key="7">
    <source>
        <dbReference type="SAM" id="MobiDB-lite"/>
    </source>
</evidence>
<keyword evidence="2 5" id="KW-1017">Isopeptide bond</keyword>
<dbReference type="FunCoup" id="A0A0C3P239">
    <property type="interactions" value="404"/>
</dbReference>
<evidence type="ECO:0000256" key="2">
    <source>
        <dbReference type="ARBA" id="ARBA00022499"/>
    </source>
</evidence>
<dbReference type="OrthoDB" id="10248987at2759"/>
<protein>
    <recommendedName>
        <fullName evidence="5 6">Ubiquitin-related modifier 1</fullName>
    </recommendedName>
</protein>
<proteinExistence type="inferred from homology"/>
<comment type="subcellular location">
    <subcellularLocation>
        <location evidence="5 6">Cytoplasm</location>
    </subcellularLocation>
</comment>